<gene>
    <name evidence="2" type="ORF">FXF68_04485</name>
</gene>
<protein>
    <submittedName>
        <fullName evidence="2">Uncharacterized protein</fullName>
    </submittedName>
</protein>
<keyword evidence="1" id="KW-1133">Transmembrane helix</keyword>
<feature type="transmembrane region" description="Helical" evidence="1">
    <location>
        <begin position="65"/>
        <end position="85"/>
    </location>
</feature>
<organism evidence="2 3">
    <name type="scientific">Actinomadura decatromicini</name>
    <dbReference type="NCBI Taxonomy" id="2604572"/>
    <lineage>
        <taxon>Bacteria</taxon>
        <taxon>Bacillati</taxon>
        <taxon>Actinomycetota</taxon>
        <taxon>Actinomycetes</taxon>
        <taxon>Streptosporangiales</taxon>
        <taxon>Thermomonosporaceae</taxon>
        <taxon>Actinomadura</taxon>
    </lineage>
</organism>
<evidence type="ECO:0000313" key="3">
    <source>
        <dbReference type="Proteomes" id="UP000323505"/>
    </source>
</evidence>
<evidence type="ECO:0000256" key="1">
    <source>
        <dbReference type="SAM" id="Phobius"/>
    </source>
</evidence>
<reference evidence="2 3" key="1">
    <citation type="submission" date="2019-08" db="EMBL/GenBank/DDBJ databases">
        <title>Actinomadura sp. nov. CYP1-5 isolated from mountain soil.</title>
        <authorList>
            <person name="Songsumanus A."/>
            <person name="Kuncharoen N."/>
            <person name="Kudo T."/>
            <person name="Yuki M."/>
            <person name="Igarashi Y."/>
            <person name="Tanasupawat S."/>
        </authorList>
    </citation>
    <scope>NUCLEOTIDE SEQUENCE [LARGE SCALE GENOMIC DNA]</scope>
    <source>
        <strain evidence="2 3">CYP1-5</strain>
    </source>
</reference>
<dbReference type="AlphaFoldDB" id="A0A5D3G0J0"/>
<dbReference type="EMBL" id="VSRQ01000001">
    <property type="protein sequence ID" value="TYK53005.1"/>
    <property type="molecule type" value="Genomic_DNA"/>
</dbReference>
<feature type="transmembrane region" description="Helical" evidence="1">
    <location>
        <begin position="38"/>
        <end position="59"/>
    </location>
</feature>
<keyword evidence="1" id="KW-0812">Transmembrane</keyword>
<dbReference type="RefSeq" id="WP_148757594.1">
    <property type="nucleotide sequence ID" value="NZ_VSRQ01000001.1"/>
</dbReference>
<keyword evidence="3" id="KW-1185">Reference proteome</keyword>
<keyword evidence="1" id="KW-0472">Membrane</keyword>
<accession>A0A5D3G0J0</accession>
<sequence length="89" mass="9319">MDAKTREPVSEAACAVVLIAAMAAALLDEFIDGAPSRYLSYALLAAATPAAVAVLFSSIRRGAHSWSWVVVATATVAATLADMLLDRWP</sequence>
<evidence type="ECO:0000313" key="2">
    <source>
        <dbReference type="EMBL" id="TYK53005.1"/>
    </source>
</evidence>
<dbReference type="Proteomes" id="UP000323505">
    <property type="component" value="Unassembled WGS sequence"/>
</dbReference>
<feature type="transmembrane region" description="Helical" evidence="1">
    <location>
        <begin position="12"/>
        <end position="31"/>
    </location>
</feature>
<name>A0A5D3G0J0_9ACTN</name>
<proteinExistence type="predicted"/>
<comment type="caution">
    <text evidence="2">The sequence shown here is derived from an EMBL/GenBank/DDBJ whole genome shotgun (WGS) entry which is preliminary data.</text>
</comment>